<dbReference type="PANTHER" id="PTHR32385:SF15">
    <property type="entry name" value="INOSITOL PHOSPHOCERAMIDE MANNOSYLTRANSFERASE 1"/>
    <property type="match status" value="1"/>
</dbReference>
<dbReference type="EMBL" id="JAWRVI010000036">
    <property type="protein sequence ID" value="KAK4086924.1"/>
    <property type="molecule type" value="Genomic_DNA"/>
</dbReference>
<keyword evidence="2" id="KW-0808">Transferase</keyword>
<accession>A0ABR0BS99</accession>
<comment type="caution">
    <text evidence="4">The sequence shown here is derived from an EMBL/GenBank/DDBJ whole genome shotgun (WGS) entry which is preliminary data.</text>
</comment>
<organism evidence="4 5">
    <name type="scientific">Purpureocillium lilacinum</name>
    <name type="common">Paecilomyces lilacinus</name>
    <dbReference type="NCBI Taxonomy" id="33203"/>
    <lineage>
        <taxon>Eukaryota</taxon>
        <taxon>Fungi</taxon>
        <taxon>Dikarya</taxon>
        <taxon>Ascomycota</taxon>
        <taxon>Pezizomycotina</taxon>
        <taxon>Sordariomycetes</taxon>
        <taxon>Hypocreomycetidae</taxon>
        <taxon>Hypocreales</taxon>
        <taxon>Ophiocordycipitaceae</taxon>
        <taxon>Purpureocillium</taxon>
    </lineage>
</organism>
<evidence type="ECO:0000256" key="3">
    <source>
        <dbReference type="SAM" id="Phobius"/>
    </source>
</evidence>
<dbReference type="SUPFAM" id="SSF53448">
    <property type="entry name" value="Nucleotide-diphospho-sugar transferases"/>
    <property type="match status" value="1"/>
</dbReference>
<keyword evidence="3" id="KW-0812">Transmembrane</keyword>
<feature type="transmembrane region" description="Helical" evidence="3">
    <location>
        <begin position="605"/>
        <end position="628"/>
    </location>
</feature>
<gene>
    <name evidence="4" type="ORF">Purlil1_8658</name>
</gene>
<name>A0ABR0BS99_PURLI</name>
<comment type="similarity">
    <text evidence="1">Belongs to the glycosyltransferase 32 family.</text>
</comment>
<dbReference type="Gene3D" id="3.90.550.20">
    <property type="match status" value="1"/>
</dbReference>
<keyword evidence="3" id="KW-1133">Transmembrane helix</keyword>
<keyword evidence="5" id="KW-1185">Reference proteome</keyword>
<dbReference type="InterPro" id="IPR029044">
    <property type="entry name" value="Nucleotide-diphossugar_trans"/>
</dbReference>
<sequence>MASPRQPRRKKLDLGRLGPSGLRAVAGRAVDGLWMACGWPVGGLWVACGRRLGVGDGGPLGGLACLDSDTGGLSSWSCGVTTGLSAGDSGPVAVSSRSSQGCADMEASQWQAILLSLDSGRGRFAPLGGRAGRHTHTLILTHTLTRSHTRGGVMPSISRPRNAIHLAQAVAQPDKPGLARPGMAVVVSRSPSVSLCAALKIAVRRLPVPGRPPALSPLLVAAPTTTTAPPTSFPNSSFPPLAPPRLSILPSVVLPLPRPLQNTAMTYTSTTTSSPDPWDQQRLVRPDCPVRVRASPLQKTPRRTAPAAGATATMVKLQHDGPAPSSRRKHIIWAAVLIAITCVFWFRHLLYISWTLTTLRASWRNDADDFILSEAHDNFDVTFTNYTRNQLSAAPYEDVVPPILHHIALGTTKDQWRESWQEAVQSCLDLHPGWKSYQWTDDDAAALVAEKFPELRDMWENYRYPIERIDALRYMVLYEYGGVILDMDIKCRSSLGPLRRFGFVAPEAFPTGFSISFMMAAKANAFIGEILRNLPLYDKHWFGLPYATVMFSTGGHFASVIHTNQPDRANFKILPGPLHSLNGRVVTPLFEHLGSSSWHSYDAQLITAIGARANLIFFFCVGIALAIFMRRRIIRRLRTM</sequence>
<dbReference type="InterPro" id="IPR007577">
    <property type="entry name" value="GlycoTrfase_DXD_sugar-bd_CS"/>
</dbReference>
<dbReference type="Proteomes" id="UP001287286">
    <property type="component" value="Unassembled WGS sequence"/>
</dbReference>
<evidence type="ECO:0000313" key="4">
    <source>
        <dbReference type="EMBL" id="KAK4086924.1"/>
    </source>
</evidence>
<keyword evidence="3" id="KW-0472">Membrane</keyword>
<dbReference type="Pfam" id="PF04488">
    <property type="entry name" value="Gly_transf_sug"/>
    <property type="match status" value="1"/>
</dbReference>
<dbReference type="PANTHER" id="PTHR32385">
    <property type="entry name" value="MANNOSYL PHOSPHORYLINOSITOL CERAMIDE SYNTHASE"/>
    <property type="match status" value="1"/>
</dbReference>
<feature type="transmembrane region" description="Helical" evidence="3">
    <location>
        <begin position="331"/>
        <end position="354"/>
    </location>
</feature>
<evidence type="ECO:0000256" key="1">
    <source>
        <dbReference type="ARBA" id="ARBA00009003"/>
    </source>
</evidence>
<proteinExistence type="inferred from homology"/>
<reference evidence="4 5" key="1">
    <citation type="journal article" date="2024" name="Microbiol. Resour. Announc.">
        <title>Genome annotations for the ascomycete fungi Trichoderma harzianum, Trichoderma aggressivum, and Purpureocillium lilacinum.</title>
        <authorList>
            <person name="Beijen E.P.W."/>
            <person name="Ohm R.A."/>
        </authorList>
    </citation>
    <scope>NUCLEOTIDE SEQUENCE [LARGE SCALE GENOMIC DNA]</scope>
    <source>
        <strain evidence="4 5">CBS 150709</strain>
    </source>
</reference>
<evidence type="ECO:0000313" key="5">
    <source>
        <dbReference type="Proteomes" id="UP001287286"/>
    </source>
</evidence>
<dbReference type="InterPro" id="IPR051706">
    <property type="entry name" value="Glycosyltransferase_domain"/>
</dbReference>
<evidence type="ECO:0000256" key="2">
    <source>
        <dbReference type="ARBA" id="ARBA00022679"/>
    </source>
</evidence>
<protein>
    <submittedName>
        <fullName evidence="4">CAZyme family GT32</fullName>
    </submittedName>
</protein>